<protein>
    <submittedName>
        <fullName evidence="2">Similarity to thyakoid membrane protein</fullName>
    </submittedName>
</protein>
<keyword evidence="1" id="KW-0812">Transmembrane</keyword>
<keyword evidence="2" id="KW-0542">Nucleomorph</keyword>
<dbReference type="EMBL" id="AF165818">
    <property type="protein sequence ID" value="AAK39912.1"/>
    <property type="molecule type" value="Genomic_DNA"/>
</dbReference>
<proteinExistence type="predicted"/>
<evidence type="ECO:0000256" key="1">
    <source>
        <dbReference type="SAM" id="Phobius"/>
    </source>
</evidence>
<organism evidence="2 3">
    <name type="scientific">Guillardia theta</name>
    <name type="common">Cryptophyte</name>
    <name type="synonym">Cryptomonas phi</name>
    <dbReference type="NCBI Taxonomy" id="55529"/>
    <lineage>
        <taxon>Eukaryota</taxon>
        <taxon>Cryptophyceae</taxon>
        <taxon>Pyrenomonadales</taxon>
        <taxon>Geminigeraceae</taxon>
        <taxon>Guillardia</taxon>
    </lineage>
</organism>
<dbReference type="AlphaFoldDB" id="Q98RN5"/>
<dbReference type="PIR" id="A99998">
    <property type="entry name" value="A99998"/>
</dbReference>
<gene>
    <name evidence="2" type="primary">tha4</name>
</gene>
<dbReference type="GeneID" id="857399"/>
<name>Q98RN5_GUITH</name>
<reference evidence="2 3" key="1">
    <citation type="journal article" date="2001" name="Nature">
        <title>The highly reduced genome of an enslaved algal nucleus.</title>
        <authorList>
            <person name="Douglas S."/>
            <person name="Zauner S."/>
            <person name="Fraunholz M."/>
            <person name="Beaton M."/>
            <person name="Penny S."/>
            <person name="Deng L."/>
            <person name="Wu X."/>
            <person name="Reith M."/>
            <person name="Cavalier-Smith T."/>
            <person name="Maier U."/>
        </authorList>
    </citation>
    <scope>NUCLEOTIDE SEQUENCE [LARGE SCALE GENOMIC DNA]</scope>
</reference>
<dbReference type="Proteomes" id="UP000242167">
    <property type="component" value="Nucleomorph 1"/>
</dbReference>
<sequence length="75" mass="8230">MFIKSTLLVNYKIHALNYKKHNFNLINCFLKRNAIQIKPNKNISVNLIGPSGGILGVGSSELIVIGIVAWLVLGP</sequence>
<accession>Q98RN5</accession>
<evidence type="ECO:0000313" key="2">
    <source>
        <dbReference type="EMBL" id="AAK39912.1"/>
    </source>
</evidence>
<keyword evidence="1" id="KW-0472">Membrane</keyword>
<keyword evidence="1" id="KW-1133">Transmembrane helix</keyword>
<dbReference type="RefSeq" id="XP_001713617.1">
    <property type="nucleotide sequence ID" value="XM_001713565.1"/>
</dbReference>
<evidence type="ECO:0000313" key="3">
    <source>
        <dbReference type="Proteomes" id="UP000242167"/>
    </source>
</evidence>
<geneLocation type="nucleomorph" evidence="2"/>
<feature type="transmembrane region" description="Helical" evidence="1">
    <location>
        <begin position="54"/>
        <end position="73"/>
    </location>
</feature>